<dbReference type="AlphaFoldDB" id="A0A7K0BXH6"/>
<evidence type="ECO:0000259" key="2">
    <source>
        <dbReference type="SMART" id="SM00481"/>
    </source>
</evidence>
<name>A0A7K0BXH6_9ACTN</name>
<sequence length="540" mass="58388">MGHDHHHHQASGPYADQAVPDGELPPGELARRRFLQRLGLVGAAAAGSGLLAGPAAAAGPRPARPVPPAPAPGRLRWLAGDHHVHTQSSYDAMHTVAQQVTSGRRHGLDWMVITDHGHVAHEKFAVKQTYADVLKARAANPSMLLWQGLEWNVPSGEHATVFFDAAKDEITALHAFERLFDGNVNGTNHTSDANEATALAALRWLSGQIDRGAIDSALMIANHPSRNGRYTPHEFRNYRDTAPHIAVGMEGSPGAQNDGGHRGGYGNAPGNDSWSGWPSESYRTFGGFDWMTARLGGLWDAMLAEGRGWWITSNSDIHQANGSTLVRPDTPGDWYDTHGRYPDPVDGGTPQEHADFWPGEFSRTVVGAASHTFRGVMDGIRAGRVWVGMGGLVSALDVRVHAQGGGQPATLGGRVRVRRGGDVTVRISVRLATEPNTTGRIPRLARLDLIRGAVTGPAADRDSFTNPDVSVVQSFTPSGRATELHFEHRFRNVRDPFYVRLRGTDGNRSNGLEPMMDVQGAAAPWDDLWCYANPVFVDVA</sequence>
<feature type="compositionally biased region" description="Pro residues" evidence="1">
    <location>
        <begin position="62"/>
        <end position="71"/>
    </location>
</feature>
<organism evidence="3 4">
    <name type="scientific">Actinomadura macrotermitis</name>
    <dbReference type="NCBI Taxonomy" id="2585200"/>
    <lineage>
        <taxon>Bacteria</taxon>
        <taxon>Bacillati</taxon>
        <taxon>Actinomycetota</taxon>
        <taxon>Actinomycetes</taxon>
        <taxon>Streptosporangiales</taxon>
        <taxon>Thermomonosporaceae</taxon>
        <taxon>Actinomadura</taxon>
    </lineage>
</organism>
<dbReference type="InterPro" id="IPR016195">
    <property type="entry name" value="Pol/histidinol_Pase-like"/>
</dbReference>
<accession>A0A7K0BXH6</accession>
<proteinExistence type="predicted"/>
<evidence type="ECO:0000313" key="3">
    <source>
        <dbReference type="EMBL" id="MQY05888.1"/>
    </source>
</evidence>
<feature type="domain" description="Polymerase/histidinol phosphatase N-terminal" evidence="2">
    <location>
        <begin position="80"/>
        <end position="155"/>
    </location>
</feature>
<gene>
    <name evidence="3" type="ORF">ACRB68_39650</name>
</gene>
<dbReference type="RefSeq" id="WP_235959447.1">
    <property type="nucleotide sequence ID" value="NZ_WEGH01000002.1"/>
</dbReference>
<dbReference type="InterPro" id="IPR003141">
    <property type="entry name" value="Pol/His_phosphatase_N"/>
</dbReference>
<dbReference type="EMBL" id="WEGH01000002">
    <property type="protein sequence ID" value="MQY05888.1"/>
    <property type="molecule type" value="Genomic_DNA"/>
</dbReference>
<dbReference type="Proteomes" id="UP000487268">
    <property type="component" value="Unassembled WGS sequence"/>
</dbReference>
<dbReference type="Gene3D" id="3.20.20.140">
    <property type="entry name" value="Metal-dependent hydrolases"/>
    <property type="match status" value="1"/>
</dbReference>
<dbReference type="PROSITE" id="PS51318">
    <property type="entry name" value="TAT"/>
    <property type="match status" value="1"/>
</dbReference>
<keyword evidence="4" id="KW-1185">Reference proteome</keyword>
<protein>
    <recommendedName>
        <fullName evidence="2">Polymerase/histidinol phosphatase N-terminal domain-containing protein</fullName>
    </recommendedName>
</protein>
<feature type="region of interest" description="Disordered" evidence="1">
    <location>
        <begin position="54"/>
        <end position="73"/>
    </location>
</feature>
<dbReference type="InterPro" id="IPR006311">
    <property type="entry name" value="TAT_signal"/>
</dbReference>
<evidence type="ECO:0000256" key="1">
    <source>
        <dbReference type="SAM" id="MobiDB-lite"/>
    </source>
</evidence>
<comment type="caution">
    <text evidence="3">The sequence shown here is derived from an EMBL/GenBank/DDBJ whole genome shotgun (WGS) entry which is preliminary data.</text>
</comment>
<dbReference type="SMART" id="SM00481">
    <property type="entry name" value="POLIIIAc"/>
    <property type="match status" value="1"/>
</dbReference>
<feature type="region of interest" description="Disordered" evidence="1">
    <location>
        <begin position="1"/>
        <end position="26"/>
    </location>
</feature>
<reference evidence="3 4" key="1">
    <citation type="submission" date="2019-10" db="EMBL/GenBank/DDBJ databases">
        <title>Actinomadura rubteroloni sp. nov. and Actinomadura macrotermitis sp. nov., isolated from the gut of fungus growing-termite Macrotermes natalensis.</title>
        <authorList>
            <person name="Benndorf R."/>
            <person name="Martin K."/>
            <person name="Kuefner M."/>
            <person name="De Beer W."/>
            <person name="Kaster A.-K."/>
            <person name="Vollmers J."/>
            <person name="Poulsen M."/>
            <person name="Beemelmanns C."/>
        </authorList>
    </citation>
    <scope>NUCLEOTIDE SEQUENCE [LARGE SCALE GENOMIC DNA]</scope>
    <source>
        <strain evidence="3 4">RB68</strain>
    </source>
</reference>
<evidence type="ECO:0000313" key="4">
    <source>
        <dbReference type="Proteomes" id="UP000487268"/>
    </source>
</evidence>
<dbReference type="SUPFAM" id="SSF89550">
    <property type="entry name" value="PHP domain-like"/>
    <property type="match status" value="1"/>
</dbReference>